<keyword evidence="6" id="KW-0378">Hydrolase</keyword>
<dbReference type="GO" id="GO:0019144">
    <property type="term" value="F:ADP-sugar diphosphatase activity"/>
    <property type="evidence" value="ECO:0007669"/>
    <property type="project" value="TreeGrafter"/>
</dbReference>
<comment type="caution">
    <text evidence="16">The sequence shown here is derived from an EMBL/GenBank/DDBJ whole genome shotgun (WGS) entry which is preliminary data.</text>
</comment>
<feature type="short sequence motif" description="Nudix box" evidence="14">
    <location>
        <begin position="238"/>
        <end position="260"/>
    </location>
</feature>
<comment type="similarity">
    <text evidence="2">Belongs to the Nudix hydrolase family. NudF subfamily.</text>
</comment>
<dbReference type="CDD" id="cd24155">
    <property type="entry name" value="NUDIX_ADPRase"/>
    <property type="match status" value="1"/>
</dbReference>
<evidence type="ECO:0000256" key="6">
    <source>
        <dbReference type="ARBA" id="ARBA00022801"/>
    </source>
</evidence>
<name>A0A916VMR3_9RHOB</name>
<evidence type="ECO:0000259" key="15">
    <source>
        <dbReference type="PROSITE" id="PS51462"/>
    </source>
</evidence>
<evidence type="ECO:0000256" key="12">
    <source>
        <dbReference type="ARBA" id="ARBA00049546"/>
    </source>
</evidence>
<dbReference type="Gene3D" id="3.90.79.10">
    <property type="entry name" value="Nucleoside Triphosphate Pyrophosphohydrolase"/>
    <property type="match status" value="1"/>
</dbReference>
<dbReference type="NCBIfam" id="TIGR00052">
    <property type="entry name" value="nudix-type nucleoside diphosphatase, YffH/AdpP family"/>
    <property type="match status" value="1"/>
</dbReference>
<reference evidence="16" key="2">
    <citation type="submission" date="2020-09" db="EMBL/GenBank/DDBJ databases">
        <authorList>
            <person name="Sun Q."/>
            <person name="Zhou Y."/>
        </authorList>
    </citation>
    <scope>NUCLEOTIDE SEQUENCE</scope>
    <source>
        <strain evidence="16">CGMCC 1.15880</strain>
    </source>
</reference>
<dbReference type="Proteomes" id="UP000628017">
    <property type="component" value="Unassembled WGS sequence"/>
</dbReference>
<dbReference type="RefSeq" id="WP_188670894.1">
    <property type="nucleotide sequence ID" value="NZ_BMKA01000001.1"/>
</dbReference>
<feature type="binding site" evidence="13">
    <location>
        <position position="257"/>
    </location>
    <ligand>
        <name>Mg(2+)</name>
        <dbReference type="ChEBI" id="CHEBI:18420"/>
        <label>1</label>
    </ligand>
</feature>
<feature type="binding site" evidence="13">
    <location>
        <position position="237"/>
    </location>
    <ligand>
        <name>Mg(2+)</name>
        <dbReference type="ChEBI" id="CHEBI:18420"/>
        <label>1</label>
    </ligand>
</feature>
<comment type="catalytic activity">
    <reaction evidence="12">
        <text>ADP-D-ribose + H2O = D-ribose 5-phosphate + AMP + 2 H(+)</text>
        <dbReference type="Rhea" id="RHEA:10412"/>
        <dbReference type="ChEBI" id="CHEBI:15377"/>
        <dbReference type="ChEBI" id="CHEBI:15378"/>
        <dbReference type="ChEBI" id="CHEBI:57967"/>
        <dbReference type="ChEBI" id="CHEBI:78346"/>
        <dbReference type="ChEBI" id="CHEBI:456215"/>
        <dbReference type="EC" id="3.6.1.13"/>
    </reaction>
</comment>
<evidence type="ECO:0000256" key="9">
    <source>
        <dbReference type="ARBA" id="ARBA00030162"/>
    </source>
</evidence>
<evidence type="ECO:0000256" key="4">
    <source>
        <dbReference type="ARBA" id="ARBA00013297"/>
    </source>
</evidence>
<dbReference type="InterPro" id="IPR020084">
    <property type="entry name" value="NUDIX_hydrolase_CS"/>
</dbReference>
<dbReference type="EC" id="3.6.1.13" evidence="3"/>
<evidence type="ECO:0000313" key="16">
    <source>
        <dbReference type="EMBL" id="GGA09423.1"/>
    </source>
</evidence>
<dbReference type="PANTHER" id="PTHR11839:SF5">
    <property type="entry name" value="ADP-RIBOSE PYROPHOSPHATASE"/>
    <property type="match status" value="1"/>
</dbReference>
<keyword evidence="5 13" id="KW-0479">Metal-binding</keyword>
<evidence type="ECO:0000256" key="5">
    <source>
        <dbReference type="ARBA" id="ARBA00022723"/>
    </source>
</evidence>
<dbReference type="GO" id="GO:0047631">
    <property type="term" value="F:ADP-ribose diphosphatase activity"/>
    <property type="evidence" value="ECO:0007669"/>
    <property type="project" value="UniProtKB-EC"/>
</dbReference>
<comment type="cofactor">
    <cofactor evidence="1 13">
        <name>Mg(2+)</name>
        <dbReference type="ChEBI" id="CHEBI:18420"/>
    </cofactor>
</comment>
<reference evidence="16" key="1">
    <citation type="journal article" date="2014" name="Int. J. Syst. Evol. Microbiol.">
        <title>Complete genome sequence of Corynebacterium casei LMG S-19264T (=DSM 44701T), isolated from a smear-ripened cheese.</title>
        <authorList>
            <consortium name="US DOE Joint Genome Institute (JGI-PGF)"/>
            <person name="Walter F."/>
            <person name="Albersmeier A."/>
            <person name="Kalinowski J."/>
            <person name="Ruckert C."/>
        </authorList>
    </citation>
    <scope>NUCLEOTIDE SEQUENCE</scope>
    <source>
        <strain evidence="16">CGMCC 1.15880</strain>
    </source>
</reference>
<evidence type="ECO:0000256" key="14">
    <source>
        <dbReference type="PIRSR" id="PIRSR604385-3"/>
    </source>
</evidence>
<keyword evidence="17" id="KW-1185">Reference proteome</keyword>
<protein>
    <recommendedName>
        <fullName evidence="4">ADP-ribose pyrophosphatase</fullName>
        <ecNumber evidence="3">3.6.1.13</ecNumber>
    </recommendedName>
    <alternativeName>
        <fullName evidence="9">ADP-ribose diphosphatase</fullName>
    </alternativeName>
    <alternativeName>
        <fullName evidence="11">ADP-ribose phosphohydrolase</fullName>
    </alternativeName>
    <alternativeName>
        <fullName evidence="10">Adenosine diphosphoribose pyrophosphatase</fullName>
    </alternativeName>
</protein>
<dbReference type="GO" id="GO:0006753">
    <property type="term" value="P:nucleoside phosphate metabolic process"/>
    <property type="evidence" value="ECO:0007669"/>
    <property type="project" value="TreeGrafter"/>
</dbReference>
<evidence type="ECO:0000256" key="3">
    <source>
        <dbReference type="ARBA" id="ARBA00012453"/>
    </source>
</evidence>
<evidence type="ECO:0000256" key="11">
    <source>
        <dbReference type="ARBA" id="ARBA00033056"/>
    </source>
</evidence>
<dbReference type="GO" id="GO:0019693">
    <property type="term" value="P:ribose phosphate metabolic process"/>
    <property type="evidence" value="ECO:0007669"/>
    <property type="project" value="TreeGrafter"/>
</dbReference>
<dbReference type="EMBL" id="BMKA01000001">
    <property type="protein sequence ID" value="GGA09423.1"/>
    <property type="molecule type" value="Genomic_DNA"/>
</dbReference>
<organism evidence="16 17">
    <name type="scientific">Neptunicoccus cionae</name>
    <dbReference type="NCBI Taxonomy" id="2035344"/>
    <lineage>
        <taxon>Bacteria</taxon>
        <taxon>Pseudomonadati</taxon>
        <taxon>Pseudomonadota</taxon>
        <taxon>Alphaproteobacteria</taxon>
        <taxon>Rhodobacterales</taxon>
        <taxon>Paracoccaceae</taxon>
        <taxon>Neptunicoccus</taxon>
    </lineage>
</organism>
<dbReference type="InterPro" id="IPR015797">
    <property type="entry name" value="NUDIX_hydrolase-like_dom_sf"/>
</dbReference>
<feature type="domain" description="Nudix hydrolase" evidence="15">
    <location>
        <begin position="195"/>
        <end position="335"/>
    </location>
</feature>
<evidence type="ECO:0000256" key="13">
    <source>
        <dbReference type="PIRSR" id="PIRSR604385-2"/>
    </source>
</evidence>
<evidence type="ECO:0000256" key="2">
    <source>
        <dbReference type="ARBA" id="ARBA00007482"/>
    </source>
</evidence>
<dbReference type="PROSITE" id="PS51462">
    <property type="entry name" value="NUDIX"/>
    <property type="match status" value="1"/>
</dbReference>
<gene>
    <name evidence="16" type="primary">trgB</name>
    <name evidence="16" type="ORF">GCM10011498_06710</name>
</gene>
<accession>A0A916VMR3</accession>
<dbReference type="PROSITE" id="PS00893">
    <property type="entry name" value="NUDIX_BOX"/>
    <property type="match status" value="1"/>
</dbReference>
<keyword evidence="7 13" id="KW-0460">Magnesium</keyword>
<sequence length="353" mass="38168">MRVFLSDRDVALALCPDADWQADRLSGYDVDASGALVAGGGTCDGVSSPCAVPLGEPFKSYFNGLSDEVKPAAGVHGPVLAAVSTSTQPAEFTPYARRVEACVAADAAQILAAPTAHNTPVNRAGLLMRARSFVRAERSDTRVPVSLRRGFRRDAVQQESRALPYARYFDVEDVNLRHPRFDGGLSPVIERTVLRAADAVTVLPYDPVRDQVVVIEQFRPAAYVRGDCHPWVLEPVAGRCDGDEPVEEVARRELVEEAGLTLLGLEKIANYYPSPGCLSEYLFTFLGLVDLSKAQSGVHGVASEDEDIQTHILTFDDAMALVASGEADNGPLLLSLYWLGANRERLRREASAA</sequence>
<dbReference type="PANTHER" id="PTHR11839">
    <property type="entry name" value="UDP/ADP-SUGAR PYROPHOSPHATASE"/>
    <property type="match status" value="1"/>
</dbReference>
<feature type="binding site" evidence="13">
    <location>
        <position position="306"/>
    </location>
    <ligand>
        <name>Mg(2+)</name>
        <dbReference type="ChEBI" id="CHEBI:18420"/>
        <label>1</label>
    </ligand>
</feature>
<dbReference type="InterPro" id="IPR000086">
    <property type="entry name" value="NUDIX_hydrolase_dom"/>
</dbReference>
<dbReference type="InterPro" id="IPR004385">
    <property type="entry name" value="NDP_pyrophosphatase"/>
</dbReference>
<dbReference type="GO" id="GO:0005829">
    <property type="term" value="C:cytosol"/>
    <property type="evidence" value="ECO:0007669"/>
    <property type="project" value="TreeGrafter"/>
</dbReference>
<comment type="function">
    <text evidence="8">Acts on ADP-mannose and ADP-glucose as well as ADP-ribose. Prevents glycogen biosynthesis. The reaction catalyzed by this enzyme is a limiting step of the gluconeogenic process.</text>
</comment>
<dbReference type="GO" id="GO:0046872">
    <property type="term" value="F:metal ion binding"/>
    <property type="evidence" value="ECO:0007669"/>
    <property type="project" value="UniProtKB-KW"/>
</dbReference>
<dbReference type="SUPFAM" id="SSF55811">
    <property type="entry name" value="Nudix"/>
    <property type="match status" value="1"/>
</dbReference>
<evidence type="ECO:0000313" key="17">
    <source>
        <dbReference type="Proteomes" id="UP000628017"/>
    </source>
</evidence>
<dbReference type="AlphaFoldDB" id="A0A916VMR3"/>
<proteinExistence type="inferred from homology"/>
<evidence type="ECO:0000256" key="10">
    <source>
        <dbReference type="ARBA" id="ARBA00030308"/>
    </source>
</evidence>
<evidence type="ECO:0000256" key="1">
    <source>
        <dbReference type="ARBA" id="ARBA00001946"/>
    </source>
</evidence>
<dbReference type="Pfam" id="PF00293">
    <property type="entry name" value="NUDIX"/>
    <property type="match status" value="1"/>
</dbReference>
<evidence type="ECO:0000256" key="8">
    <source>
        <dbReference type="ARBA" id="ARBA00025164"/>
    </source>
</evidence>
<feature type="binding site" evidence="13">
    <location>
        <position position="253"/>
    </location>
    <ligand>
        <name>Mg(2+)</name>
        <dbReference type="ChEBI" id="CHEBI:18420"/>
        <label>1</label>
    </ligand>
</feature>
<evidence type="ECO:0000256" key="7">
    <source>
        <dbReference type="ARBA" id="ARBA00022842"/>
    </source>
</evidence>